<organism evidence="10 11">
    <name type="scientific">Acetobacter estunensis</name>
    <dbReference type="NCBI Taxonomy" id="104097"/>
    <lineage>
        <taxon>Bacteria</taxon>
        <taxon>Pseudomonadati</taxon>
        <taxon>Pseudomonadota</taxon>
        <taxon>Alphaproteobacteria</taxon>
        <taxon>Acetobacterales</taxon>
        <taxon>Acetobacteraceae</taxon>
        <taxon>Acetobacter</taxon>
    </lineage>
</organism>
<dbReference type="PANTHER" id="PTHR43848:SF2">
    <property type="entry name" value="PUTRESCINE TRANSPORT SYSTEM PERMEASE PROTEIN POTI"/>
    <property type="match status" value="1"/>
</dbReference>
<dbReference type="CDD" id="cd06261">
    <property type="entry name" value="TM_PBP2"/>
    <property type="match status" value="1"/>
</dbReference>
<feature type="transmembrane region" description="Helical" evidence="8">
    <location>
        <begin position="182"/>
        <end position="207"/>
    </location>
</feature>
<feature type="transmembrane region" description="Helical" evidence="8">
    <location>
        <begin position="241"/>
        <end position="262"/>
    </location>
</feature>
<evidence type="ECO:0000256" key="3">
    <source>
        <dbReference type="ARBA" id="ARBA00022448"/>
    </source>
</evidence>
<keyword evidence="5 8" id="KW-0812">Transmembrane</keyword>
<dbReference type="Gene3D" id="1.10.3720.10">
    <property type="entry name" value="MetI-like"/>
    <property type="match status" value="1"/>
</dbReference>
<comment type="subcellular location">
    <subcellularLocation>
        <location evidence="1 8">Cell membrane</location>
        <topology evidence="1 8">Multi-pass membrane protein</topology>
    </subcellularLocation>
</comment>
<dbReference type="Pfam" id="PF00528">
    <property type="entry name" value="BPD_transp_1"/>
    <property type="match status" value="1"/>
</dbReference>
<sequence length="269" mass="29192">MNILSLRRALSWKGLGLLYMLACYGFIFLPVIVLVLFSFQDGRLPVPPFHGPTLFWYGEVLANSRLVAAMGNSFLVGVGSSLLSLVLGFLAAYGLARYRLRGRSLIRGFLVLPMAVSYLIVGMGLLVMASWAHIAPSLWLVGISHVVINMPLAFALCAAQFSETQARIEMAAGDLGASLPRILLQVTVPMMAPTLIAAFILCFTLSWDEFLSAFLLSRFEITLPVAIWGILRGGLNPQTNAIGSLVFFGVVALALIAEALLFRKKKNSA</sequence>
<dbReference type="GO" id="GO:0005886">
    <property type="term" value="C:plasma membrane"/>
    <property type="evidence" value="ECO:0007669"/>
    <property type="project" value="UniProtKB-SubCell"/>
</dbReference>
<dbReference type="GO" id="GO:0055085">
    <property type="term" value="P:transmembrane transport"/>
    <property type="evidence" value="ECO:0007669"/>
    <property type="project" value="InterPro"/>
</dbReference>
<keyword evidence="11" id="KW-1185">Reference proteome</keyword>
<comment type="similarity">
    <text evidence="2">Belongs to the binding-protein-dependent transport system permease family. CysTW subfamily.</text>
</comment>
<evidence type="ECO:0000256" key="2">
    <source>
        <dbReference type="ARBA" id="ARBA00007069"/>
    </source>
</evidence>
<evidence type="ECO:0000256" key="6">
    <source>
        <dbReference type="ARBA" id="ARBA00022989"/>
    </source>
</evidence>
<evidence type="ECO:0000313" key="10">
    <source>
        <dbReference type="EMBL" id="NHO54911.1"/>
    </source>
</evidence>
<accession>A0A967BA12</accession>
<gene>
    <name evidence="10" type="ORF">GOB87_13300</name>
</gene>
<dbReference type="EMBL" id="WOTH01000037">
    <property type="protein sequence ID" value="NHO54911.1"/>
    <property type="molecule type" value="Genomic_DNA"/>
</dbReference>
<dbReference type="PROSITE" id="PS50928">
    <property type="entry name" value="ABC_TM1"/>
    <property type="match status" value="1"/>
</dbReference>
<evidence type="ECO:0000256" key="8">
    <source>
        <dbReference type="RuleBase" id="RU363032"/>
    </source>
</evidence>
<feature type="transmembrane region" description="Helical" evidence="8">
    <location>
        <begin position="16"/>
        <end position="39"/>
    </location>
</feature>
<keyword evidence="7 8" id="KW-0472">Membrane</keyword>
<feature type="transmembrane region" description="Helical" evidence="8">
    <location>
        <begin position="138"/>
        <end position="161"/>
    </location>
</feature>
<keyword evidence="4" id="KW-1003">Cell membrane</keyword>
<proteinExistence type="inferred from homology"/>
<dbReference type="AlphaFoldDB" id="A0A967BA12"/>
<evidence type="ECO:0000256" key="1">
    <source>
        <dbReference type="ARBA" id="ARBA00004651"/>
    </source>
</evidence>
<keyword evidence="3 8" id="KW-0813">Transport</keyword>
<evidence type="ECO:0000259" key="9">
    <source>
        <dbReference type="PROSITE" id="PS50928"/>
    </source>
</evidence>
<dbReference type="RefSeq" id="WP_166317796.1">
    <property type="nucleotide sequence ID" value="NZ_WOTH01000037.1"/>
</dbReference>
<protein>
    <submittedName>
        <fullName evidence="10">ABC transporter permease subunit</fullName>
    </submittedName>
</protein>
<evidence type="ECO:0000313" key="11">
    <source>
        <dbReference type="Proteomes" id="UP000597459"/>
    </source>
</evidence>
<evidence type="ECO:0000256" key="5">
    <source>
        <dbReference type="ARBA" id="ARBA00022692"/>
    </source>
</evidence>
<feature type="domain" description="ABC transmembrane type-1" evidence="9">
    <location>
        <begin position="70"/>
        <end position="257"/>
    </location>
</feature>
<feature type="transmembrane region" description="Helical" evidence="8">
    <location>
        <begin position="74"/>
        <end position="96"/>
    </location>
</feature>
<dbReference type="PANTHER" id="PTHR43848">
    <property type="entry name" value="PUTRESCINE TRANSPORT SYSTEM PERMEASE PROTEIN POTI"/>
    <property type="match status" value="1"/>
</dbReference>
<dbReference type="InterPro" id="IPR035906">
    <property type="entry name" value="MetI-like_sf"/>
</dbReference>
<feature type="transmembrane region" description="Helical" evidence="8">
    <location>
        <begin position="108"/>
        <end position="132"/>
    </location>
</feature>
<dbReference type="SUPFAM" id="SSF161098">
    <property type="entry name" value="MetI-like"/>
    <property type="match status" value="1"/>
</dbReference>
<name>A0A967BA12_9PROT</name>
<evidence type="ECO:0000256" key="7">
    <source>
        <dbReference type="ARBA" id="ARBA00023136"/>
    </source>
</evidence>
<dbReference type="Proteomes" id="UP000597459">
    <property type="component" value="Unassembled WGS sequence"/>
</dbReference>
<dbReference type="InterPro" id="IPR000515">
    <property type="entry name" value="MetI-like"/>
</dbReference>
<evidence type="ECO:0000256" key="4">
    <source>
        <dbReference type="ARBA" id="ARBA00022475"/>
    </source>
</evidence>
<dbReference type="InterPro" id="IPR051789">
    <property type="entry name" value="Bact_Polyamine_Transport"/>
</dbReference>
<comment type="caution">
    <text evidence="10">The sequence shown here is derived from an EMBL/GenBank/DDBJ whole genome shotgun (WGS) entry which is preliminary data.</text>
</comment>
<keyword evidence="6 8" id="KW-1133">Transmembrane helix</keyword>
<reference evidence="10" key="1">
    <citation type="submission" date="2019-11" db="EMBL/GenBank/DDBJ databases">
        <title>Description of new Acetobacter species.</title>
        <authorList>
            <person name="Cleenwerck I."/>
            <person name="Sombolestani A.S."/>
        </authorList>
    </citation>
    <scope>NUCLEOTIDE SEQUENCE</scope>
    <source>
        <strain evidence="10">LMG 1626</strain>
    </source>
</reference>